<dbReference type="Proteomes" id="UP000218831">
    <property type="component" value="Unassembled WGS sequence"/>
</dbReference>
<evidence type="ECO:0000313" key="2">
    <source>
        <dbReference type="Proteomes" id="UP000218831"/>
    </source>
</evidence>
<reference evidence="1 2" key="1">
    <citation type="submission" date="2017-08" db="EMBL/GenBank/DDBJ databases">
        <title>Aliifodinibius alkalisoli sp. nov., isolated from saline alkaline soil.</title>
        <authorList>
            <person name="Liu D."/>
            <person name="Zhang G."/>
        </authorList>
    </citation>
    <scope>NUCLEOTIDE SEQUENCE [LARGE SCALE GENOMIC DNA]</scope>
    <source>
        <strain evidence="1 2">WN023</strain>
    </source>
</reference>
<dbReference type="RefSeq" id="WP_095606375.1">
    <property type="nucleotide sequence ID" value="NZ_NSKE01000005.1"/>
</dbReference>
<dbReference type="AlphaFoldDB" id="A0A2A2GB79"/>
<evidence type="ECO:0000313" key="1">
    <source>
        <dbReference type="EMBL" id="PAU94244.1"/>
    </source>
</evidence>
<comment type="caution">
    <text evidence="1">The sequence shown here is derived from an EMBL/GenBank/DDBJ whole genome shotgun (WGS) entry which is preliminary data.</text>
</comment>
<protein>
    <submittedName>
        <fullName evidence="1">Uncharacterized protein</fullName>
    </submittedName>
</protein>
<dbReference type="EMBL" id="NSKE01000005">
    <property type="protein sequence ID" value="PAU94244.1"/>
    <property type="molecule type" value="Genomic_DNA"/>
</dbReference>
<dbReference type="OrthoDB" id="1522927at2"/>
<name>A0A2A2GB79_9BACT</name>
<organism evidence="1 2">
    <name type="scientific">Fodinibius salipaludis</name>
    <dbReference type="NCBI Taxonomy" id="2032627"/>
    <lineage>
        <taxon>Bacteria</taxon>
        <taxon>Pseudomonadati</taxon>
        <taxon>Balneolota</taxon>
        <taxon>Balneolia</taxon>
        <taxon>Balneolales</taxon>
        <taxon>Balneolaceae</taxon>
        <taxon>Fodinibius</taxon>
    </lineage>
</organism>
<gene>
    <name evidence="1" type="ORF">CK503_08505</name>
</gene>
<sequence length="259" mass="28593">MKIVKNFIPPTESTPFNPAKAIEIPAGGTGHIMMNGMGGESFGVRKILPYAPDMNTIFVSARLNEDLYLFRDLQLSVVHRLFQQIDGLLAPFIIQKSNSLVFELTNTHSAAQTVNIQLIGYDHYSLTKLINIYSDIGSPMPQPRFLYGQATLAAGAVNIDMGVKAKSIDVEARRLAMSSDRPGDITASLKVYNTTIRNEVYLEQLNDEFGQFYANVPFIIGSNMPFQVYASNKGPSQANVSFLCESYVVQKSDANPLEV</sequence>
<accession>A0A2A2GB79</accession>
<keyword evidence="2" id="KW-1185">Reference proteome</keyword>
<proteinExistence type="predicted"/>